<evidence type="ECO:0000313" key="1">
    <source>
        <dbReference type="EMBL" id="PIE91780.1"/>
    </source>
</evidence>
<dbReference type="EMBL" id="NWUW01000076">
    <property type="protein sequence ID" value="PIE91780.1"/>
    <property type="molecule type" value="Genomic_DNA"/>
</dbReference>
<evidence type="ECO:0000313" key="2">
    <source>
        <dbReference type="Proteomes" id="UP000228484"/>
    </source>
</evidence>
<keyword evidence="2" id="KW-1185">Reference proteome</keyword>
<sequence length="90" mass="9131">MAPNQTYHADYQSSSGSSTGQIGLVFDLNGTFINGTSTNSNAGVTLPQTGSISAGAVFNTGPGVNVLTLRNSVAVDQTMNGVIVNVIKLA</sequence>
<organism evidence="1 2">
    <name type="scientific">Bacillus fungorum</name>
    <dbReference type="NCBI Taxonomy" id="2039284"/>
    <lineage>
        <taxon>Bacteria</taxon>
        <taxon>Bacillati</taxon>
        <taxon>Bacillota</taxon>
        <taxon>Bacilli</taxon>
        <taxon>Bacillales</taxon>
        <taxon>Bacillaceae</taxon>
        <taxon>Bacillus</taxon>
    </lineage>
</organism>
<proteinExistence type="predicted"/>
<gene>
    <name evidence="1" type="ORF">CO726_30240</name>
</gene>
<dbReference type="Proteomes" id="UP000228484">
    <property type="component" value="Unassembled WGS sequence"/>
</dbReference>
<protein>
    <submittedName>
        <fullName evidence="1">Uncharacterized protein</fullName>
    </submittedName>
</protein>
<dbReference type="AlphaFoldDB" id="A0A2G6Q5V2"/>
<comment type="caution">
    <text evidence="1">The sequence shown here is derived from an EMBL/GenBank/DDBJ whole genome shotgun (WGS) entry which is preliminary data.</text>
</comment>
<name>A0A2G6Q5V2_9BACI</name>
<accession>A0A2G6Q5V2</accession>
<reference evidence="1 2" key="1">
    <citation type="submission" date="2017-09" db="EMBL/GenBank/DDBJ databases">
        <title>Biocontrol bacteria screening and application from spent mushroom substrate.</title>
        <authorList>
            <person name="Sun X."/>
        </authorList>
    </citation>
    <scope>NUCLEOTIDE SEQUENCE [LARGE SCALE GENOMIC DNA]</scope>
    <source>
        <strain evidence="1 2">100374</strain>
    </source>
</reference>